<protein>
    <recommendedName>
        <fullName evidence="1">Integrase zinc-binding domain-containing protein</fullName>
    </recommendedName>
</protein>
<evidence type="ECO:0000313" key="3">
    <source>
        <dbReference type="Proteomes" id="UP001064489"/>
    </source>
</evidence>
<evidence type="ECO:0000313" key="2">
    <source>
        <dbReference type="EMBL" id="KAI9157303.1"/>
    </source>
</evidence>
<dbReference type="PANTHER" id="PTHR35046:SF9">
    <property type="entry name" value="RNA-DIRECTED DNA POLYMERASE"/>
    <property type="match status" value="1"/>
</dbReference>
<reference evidence="2" key="1">
    <citation type="journal article" date="2022" name="Plant J.">
        <title>Strategies of tolerance reflected in two North American maple genomes.</title>
        <authorList>
            <person name="McEvoy S.L."/>
            <person name="Sezen U.U."/>
            <person name="Trouern-Trend A."/>
            <person name="McMahon S.M."/>
            <person name="Schaberg P.G."/>
            <person name="Yang J."/>
            <person name="Wegrzyn J.L."/>
            <person name="Swenson N.G."/>
        </authorList>
    </citation>
    <scope>NUCLEOTIDE SEQUENCE</scope>
    <source>
        <strain evidence="2">91603</strain>
    </source>
</reference>
<evidence type="ECO:0000259" key="1">
    <source>
        <dbReference type="Pfam" id="PF17921"/>
    </source>
</evidence>
<proteinExistence type="predicted"/>
<dbReference type="Gene3D" id="1.10.340.70">
    <property type="match status" value="1"/>
</dbReference>
<gene>
    <name evidence="2" type="ORF">LWI28_020195</name>
</gene>
<dbReference type="Proteomes" id="UP001064489">
    <property type="component" value="Chromosome 12"/>
</dbReference>
<sequence length="108" mass="12035">MGGHSSIKVTIKRVLHRFYLGSLNKDVTTLVSNCLICQQCISEHVKTLGLLQPLPVPSIPWIDIALNFIEGLPNSSGKDIILVVINKYTKYGHFLPLAHPFRDSQVVK</sequence>
<name>A0AAD5IA85_ACENE</name>
<dbReference type="Pfam" id="PF17921">
    <property type="entry name" value="Integrase_H2C2"/>
    <property type="match status" value="1"/>
</dbReference>
<keyword evidence="3" id="KW-1185">Reference proteome</keyword>
<reference evidence="2" key="2">
    <citation type="submission" date="2023-02" db="EMBL/GenBank/DDBJ databases">
        <authorList>
            <person name="Swenson N.G."/>
            <person name="Wegrzyn J.L."/>
            <person name="Mcevoy S.L."/>
        </authorList>
    </citation>
    <scope>NUCLEOTIDE SEQUENCE</scope>
    <source>
        <strain evidence="2">91603</strain>
        <tissue evidence="2">Leaf</tissue>
    </source>
</reference>
<feature type="domain" description="Integrase zinc-binding" evidence="1">
    <location>
        <begin position="2"/>
        <end position="39"/>
    </location>
</feature>
<dbReference type="PANTHER" id="PTHR35046">
    <property type="entry name" value="ZINC KNUCKLE (CCHC-TYPE) FAMILY PROTEIN"/>
    <property type="match status" value="1"/>
</dbReference>
<dbReference type="EMBL" id="JAJSOW010000107">
    <property type="protein sequence ID" value="KAI9157303.1"/>
    <property type="molecule type" value="Genomic_DNA"/>
</dbReference>
<dbReference type="InterPro" id="IPR041588">
    <property type="entry name" value="Integrase_H2C2"/>
</dbReference>
<dbReference type="AlphaFoldDB" id="A0AAD5IA85"/>
<organism evidence="2 3">
    <name type="scientific">Acer negundo</name>
    <name type="common">Box elder</name>
    <dbReference type="NCBI Taxonomy" id="4023"/>
    <lineage>
        <taxon>Eukaryota</taxon>
        <taxon>Viridiplantae</taxon>
        <taxon>Streptophyta</taxon>
        <taxon>Embryophyta</taxon>
        <taxon>Tracheophyta</taxon>
        <taxon>Spermatophyta</taxon>
        <taxon>Magnoliopsida</taxon>
        <taxon>eudicotyledons</taxon>
        <taxon>Gunneridae</taxon>
        <taxon>Pentapetalae</taxon>
        <taxon>rosids</taxon>
        <taxon>malvids</taxon>
        <taxon>Sapindales</taxon>
        <taxon>Sapindaceae</taxon>
        <taxon>Hippocastanoideae</taxon>
        <taxon>Acereae</taxon>
        <taxon>Acer</taxon>
    </lineage>
</organism>
<accession>A0AAD5IA85</accession>
<comment type="caution">
    <text evidence="2">The sequence shown here is derived from an EMBL/GenBank/DDBJ whole genome shotgun (WGS) entry which is preliminary data.</text>
</comment>